<evidence type="ECO:0000256" key="6">
    <source>
        <dbReference type="ARBA" id="ARBA00022737"/>
    </source>
</evidence>
<name>A0AA40G038_9HYME</name>
<dbReference type="InterPro" id="IPR000152">
    <property type="entry name" value="EGF-type_Asp/Asn_hydroxyl_site"/>
</dbReference>
<keyword evidence="7" id="KW-1133">Transmembrane helix</keyword>
<gene>
    <name evidence="13" type="ORF">K0M31_002739</name>
</gene>
<protein>
    <recommendedName>
        <fullName evidence="12">EGF-like domain-containing protein</fullName>
    </recommendedName>
</protein>
<dbReference type="Gene3D" id="2.10.25.10">
    <property type="entry name" value="Laminin"/>
    <property type="match status" value="1"/>
</dbReference>
<keyword evidence="4" id="KW-0732">Signal</keyword>
<comment type="subcellular location">
    <subcellularLocation>
        <location evidence="1">Membrane</location>
        <topology evidence="1">Single-pass type I membrane protein</topology>
    </subcellularLocation>
</comment>
<evidence type="ECO:0000256" key="10">
    <source>
        <dbReference type="PROSITE-ProRule" id="PRU00076"/>
    </source>
</evidence>
<accession>A0AA40G038</accession>
<evidence type="ECO:0000256" key="7">
    <source>
        <dbReference type="ARBA" id="ARBA00022989"/>
    </source>
</evidence>
<feature type="domain" description="EGF-like" evidence="12">
    <location>
        <begin position="18"/>
        <end position="57"/>
    </location>
</feature>
<dbReference type="FunFam" id="2.10.25.10:FF:000240">
    <property type="entry name" value="Vitamin K-dependent protein S"/>
    <property type="match status" value="1"/>
</dbReference>
<keyword evidence="8" id="KW-0472">Membrane</keyword>
<dbReference type="InterPro" id="IPR051505">
    <property type="entry name" value="C-type_lectin_domain"/>
</dbReference>
<dbReference type="Proteomes" id="UP001177670">
    <property type="component" value="Unassembled WGS sequence"/>
</dbReference>
<evidence type="ECO:0000256" key="4">
    <source>
        <dbReference type="ARBA" id="ARBA00022729"/>
    </source>
</evidence>
<evidence type="ECO:0000256" key="1">
    <source>
        <dbReference type="ARBA" id="ARBA00004479"/>
    </source>
</evidence>
<keyword evidence="2 10" id="KW-0245">EGF-like domain</keyword>
<dbReference type="PANTHER" id="PTHR14789">
    <property type="entry name" value="CHONDROLECTIN VARIANT CHODLFDELTAE"/>
    <property type="match status" value="1"/>
</dbReference>
<keyword evidence="9 10" id="KW-1015">Disulfide bond</keyword>
<dbReference type="InterPro" id="IPR000742">
    <property type="entry name" value="EGF"/>
</dbReference>
<dbReference type="CDD" id="cd00054">
    <property type="entry name" value="EGF_CA"/>
    <property type="match status" value="1"/>
</dbReference>
<evidence type="ECO:0000256" key="5">
    <source>
        <dbReference type="ARBA" id="ARBA00022734"/>
    </source>
</evidence>
<dbReference type="SMART" id="SM00179">
    <property type="entry name" value="EGF_CA"/>
    <property type="match status" value="1"/>
</dbReference>
<evidence type="ECO:0000256" key="9">
    <source>
        <dbReference type="ARBA" id="ARBA00023157"/>
    </source>
</evidence>
<evidence type="ECO:0000313" key="14">
    <source>
        <dbReference type="Proteomes" id="UP001177670"/>
    </source>
</evidence>
<evidence type="ECO:0000259" key="12">
    <source>
        <dbReference type="PROSITE" id="PS50026"/>
    </source>
</evidence>
<feature type="region of interest" description="Disordered" evidence="11">
    <location>
        <begin position="72"/>
        <end position="96"/>
    </location>
</feature>
<keyword evidence="3" id="KW-0812">Transmembrane</keyword>
<dbReference type="AlphaFoldDB" id="A0AA40G038"/>
<evidence type="ECO:0000256" key="3">
    <source>
        <dbReference type="ARBA" id="ARBA00022692"/>
    </source>
</evidence>
<dbReference type="PROSITE" id="PS50026">
    <property type="entry name" value="EGF_3"/>
    <property type="match status" value="1"/>
</dbReference>
<comment type="caution">
    <text evidence="13">The sequence shown here is derived from an EMBL/GenBank/DDBJ whole genome shotgun (WGS) entry which is preliminary data.</text>
</comment>
<proteinExistence type="predicted"/>
<feature type="disulfide bond" evidence="10">
    <location>
        <begin position="22"/>
        <end position="32"/>
    </location>
</feature>
<dbReference type="PROSITE" id="PS01187">
    <property type="entry name" value="EGF_CA"/>
    <property type="match status" value="1"/>
</dbReference>
<dbReference type="Pfam" id="PF14670">
    <property type="entry name" value="FXa_inhibition"/>
    <property type="match status" value="1"/>
</dbReference>
<evidence type="ECO:0000256" key="8">
    <source>
        <dbReference type="ARBA" id="ARBA00023136"/>
    </source>
</evidence>
<dbReference type="SUPFAM" id="SSF57196">
    <property type="entry name" value="EGF/Laminin"/>
    <property type="match status" value="1"/>
</dbReference>
<dbReference type="InterPro" id="IPR018097">
    <property type="entry name" value="EGF_Ca-bd_CS"/>
</dbReference>
<comment type="caution">
    <text evidence="10">Lacks conserved residue(s) required for the propagation of feature annotation.</text>
</comment>
<dbReference type="GO" id="GO:0016020">
    <property type="term" value="C:membrane"/>
    <property type="evidence" value="ECO:0007669"/>
    <property type="project" value="UniProtKB-SubCell"/>
</dbReference>
<organism evidence="13 14">
    <name type="scientific">Melipona bicolor</name>
    <dbReference type="NCBI Taxonomy" id="60889"/>
    <lineage>
        <taxon>Eukaryota</taxon>
        <taxon>Metazoa</taxon>
        <taxon>Ecdysozoa</taxon>
        <taxon>Arthropoda</taxon>
        <taxon>Hexapoda</taxon>
        <taxon>Insecta</taxon>
        <taxon>Pterygota</taxon>
        <taxon>Neoptera</taxon>
        <taxon>Endopterygota</taxon>
        <taxon>Hymenoptera</taxon>
        <taxon>Apocrita</taxon>
        <taxon>Aculeata</taxon>
        <taxon>Apoidea</taxon>
        <taxon>Anthophila</taxon>
        <taxon>Apidae</taxon>
        <taxon>Melipona</taxon>
    </lineage>
</organism>
<keyword evidence="14" id="KW-1185">Reference proteome</keyword>
<sequence length="128" mass="14817">MFNPIHSQSCVHFIALKNVDECVTEKPCDQLCRNLPGTYECHCRPGFQLQKDGQSCRKNDTEDTAFEARDLENDFHETTTTKRPTVSSHDTENEVADDDLDQDYEIILKRLTKLEKVCRTMACRIFDL</sequence>
<evidence type="ECO:0000256" key="2">
    <source>
        <dbReference type="ARBA" id="ARBA00022536"/>
    </source>
</evidence>
<dbReference type="GO" id="GO:0005509">
    <property type="term" value="F:calcium ion binding"/>
    <property type="evidence" value="ECO:0007669"/>
    <property type="project" value="InterPro"/>
</dbReference>
<dbReference type="GO" id="GO:0030246">
    <property type="term" value="F:carbohydrate binding"/>
    <property type="evidence" value="ECO:0007669"/>
    <property type="project" value="UniProtKB-KW"/>
</dbReference>
<dbReference type="PROSITE" id="PS01186">
    <property type="entry name" value="EGF_2"/>
    <property type="match status" value="1"/>
</dbReference>
<dbReference type="InterPro" id="IPR001881">
    <property type="entry name" value="EGF-like_Ca-bd_dom"/>
</dbReference>
<dbReference type="SMART" id="SM00181">
    <property type="entry name" value="EGF"/>
    <property type="match status" value="1"/>
</dbReference>
<evidence type="ECO:0000313" key="13">
    <source>
        <dbReference type="EMBL" id="KAK1128269.1"/>
    </source>
</evidence>
<dbReference type="EMBL" id="JAHYIQ010000010">
    <property type="protein sequence ID" value="KAK1128269.1"/>
    <property type="molecule type" value="Genomic_DNA"/>
</dbReference>
<dbReference type="PROSITE" id="PS00010">
    <property type="entry name" value="ASX_HYDROXYL"/>
    <property type="match status" value="1"/>
</dbReference>
<keyword evidence="6" id="KW-0677">Repeat</keyword>
<keyword evidence="5" id="KW-0430">Lectin</keyword>
<evidence type="ECO:0000256" key="11">
    <source>
        <dbReference type="SAM" id="MobiDB-lite"/>
    </source>
</evidence>
<reference evidence="13" key="1">
    <citation type="submission" date="2021-10" db="EMBL/GenBank/DDBJ databases">
        <title>Melipona bicolor Genome sequencing and assembly.</title>
        <authorList>
            <person name="Araujo N.S."/>
            <person name="Arias M.C."/>
        </authorList>
    </citation>
    <scope>NUCLEOTIDE SEQUENCE</scope>
    <source>
        <strain evidence="13">USP_2M_L1-L4_2017</strain>
        <tissue evidence="13">Whole body</tissue>
    </source>
</reference>